<proteinExistence type="predicted"/>
<organism evidence="1 2">
    <name type="scientific">Pelagicoccus mobilis</name>
    <dbReference type="NCBI Taxonomy" id="415221"/>
    <lineage>
        <taxon>Bacteria</taxon>
        <taxon>Pseudomonadati</taxon>
        <taxon>Verrucomicrobiota</taxon>
        <taxon>Opitutia</taxon>
        <taxon>Puniceicoccales</taxon>
        <taxon>Pelagicoccaceae</taxon>
        <taxon>Pelagicoccus</taxon>
    </lineage>
</organism>
<dbReference type="AlphaFoldDB" id="A0A934VQ77"/>
<gene>
    <name evidence="1" type="ORF">JIN87_05000</name>
</gene>
<evidence type="ECO:0000313" key="2">
    <source>
        <dbReference type="Proteomes" id="UP000617628"/>
    </source>
</evidence>
<accession>A0A934VQ77</accession>
<sequence>MKRLAETYPGYEEANDAQITLLAAGIDCIVVRNTQGVWDIAEGKGESYGVQVDEQHLEQAQELLTRPIADNYDSLTKCPVCNSTNGKRYSYADSPWFLYHTQKDLIKWCCSCFVRIPFGDGAEMPCSGVVCPHRASARSGTRRLAARHLSLRHLIKAFCVWY</sequence>
<evidence type="ECO:0008006" key="3">
    <source>
        <dbReference type="Google" id="ProtNLM"/>
    </source>
</evidence>
<comment type="caution">
    <text evidence="1">The sequence shown here is derived from an EMBL/GenBank/DDBJ whole genome shotgun (WGS) entry which is preliminary data.</text>
</comment>
<protein>
    <recommendedName>
        <fullName evidence="3">DUF2007 domain-containing protein</fullName>
    </recommendedName>
</protein>
<dbReference type="Proteomes" id="UP000617628">
    <property type="component" value="Unassembled WGS sequence"/>
</dbReference>
<keyword evidence="2" id="KW-1185">Reference proteome</keyword>
<dbReference type="RefSeq" id="WP_200354430.1">
    <property type="nucleotide sequence ID" value="NZ_JAENIL010000007.1"/>
</dbReference>
<reference evidence="1" key="1">
    <citation type="submission" date="2021-01" db="EMBL/GenBank/DDBJ databases">
        <title>Modified the classification status of verrucomicrobia.</title>
        <authorList>
            <person name="Feng X."/>
        </authorList>
    </citation>
    <scope>NUCLEOTIDE SEQUENCE</scope>
    <source>
        <strain evidence="1">KCTC 13126</strain>
    </source>
</reference>
<dbReference type="EMBL" id="JAENIL010000007">
    <property type="protein sequence ID" value="MBK1876214.1"/>
    <property type="molecule type" value="Genomic_DNA"/>
</dbReference>
<name>A0A934VQ77_9BACT</name>
<evidence type="ECO:0000313" key="1">
    <source>
        <dbReference type="EMBL" id="MBK1876214.1"/>
    </source>
</evidence>